<sequence>MLKLAIAADHGGYELKEYIVNYLRSRRDVEVTDLGTDTDKQSVDYPDYAAKVAKAIQNGRAERGILLCGTGIGISITANKFKGIRAALCHDAYTARMSRAHNDANILAMGGRTTGKETAMDMVRIWLETEFEGGRHSRRVGKITELEQKEM</sequence>
<feature type="binding site" evidence="4">
    <location>
        <position position="139"/>
    </location>
    <ligand>
        <name>D-ribulose 5-phosphate</name>
        <dbReference type="ChEBI" id="CHEBI:58121"/>
    </ligand>
</feature>
<feature type="binding site" evidence="4">
    <location>
        <position position="135"/>
    </location>
    <ligand>
        <name>D-ribulose 5-phosphate</name>
        <dbReference type="ChEBI" id="CHEBI:58121"/>
    </ligand>
</feature>
<feature type="binding site" evidence="4">
    <location>
        <position position="112"/>
    </location>
    <ligand>
        <name>D-ribulose 5-phosphate</name>
        <dbReference type="ChEBI" id="CHEBI:58121"/>
    </ligand>
</feature>
<protein>
    <submittedName>
        <fullName evidence="5">Ribose 5-phosphate isomerase B</fullName>
        <ecNumber evidence="5">5.3.1.6</ecNumber>
    </submittedName>
</protein>
<dbReference type="EC" id="5.3.1.6" evidence="5"/>
<comment type="caution">
    <text evidence="5">The sequence shown here is derived from an EMBL/GenBank/DDBJ whole genome shotgun (WGS) entry which is preliminary data.</text>
</comment>
<gene>
    <name evidence="5" type="primary">rpiB</name>
    <name evidence="5" type="ORF">ENK44_00395</name>
</gene>
<dbReference type="InterPro" id="IPR004785">
    <property type="entry name" value="RpiB"/>
</dbReference>
<dbReference type="PIRSF" id="PIRSF005384">
    <property type="entry name" value="RpiB_LacA_B"/>
    <property type="match status" value="1"/>
</dbReference>
<dbReference type="AlphaFoldDB" id="A0A7V4TXE5"/>
<accession>A0A7V4TXE5</accession>
<reference evidence="5" key="1">
    <citation type="journal article" date="2020" name="mSystems">
        <title>Genome- and Community-Level Interaction Insights into Carbon Utilization and Element Cycling Functions of Hydrothermarchaeota in Hydrothermal Sediment.</title>
        <authorList>
            <person name="Zhou Z."/>
            <person name="Liu Y."/>
            <person name="Xu W."/>
            <person name="Pan J."/>
            <person name="Luo Z.H."/>
            <person name="Li M."/>
        </authorList>
    </citation>
    <scope>NUCLEOTIDE SEQUENCE [LARGE SCALE GENOMIC DNA]</scope>
    <source>
        <strain evidence="5">HyVt-577</strain>
    </source>
</reference>
<evidence type="ECO:0000256" key="4">
    <source>
        <dbReference type="PIRSR" id="PIRSR005384-2"/>
    </source>
</evidence>
<dbReference type="NCBIfam" id="TIGR01120">
    <property type="entry name" value="rpiB"/>
    <property type="match status" value="1"/>
</dbReference>
<evidence type="ECO:0000256" key="1">
    <source>
        <dbReference type="ARBA" id="ARBA00008754"/>
    </source>
</evidence>
<feature type="binding site" evidence="4">
    <location>
        <begin position="9"/>
        <end position="10"/>
    </location>
    <ligand>
        <name>D-ribulose 5-phosphate</name>
        <dbReference type="ChEBI" id="CHEBI:58121"/>
    </ligand>
</feature>
<dbReference type="NCBIfam" id="TIGR00689">
    <property type="entry name" value="rpiB_lacA_lacB"/>
    <property type="match status" value="1"/>
</dbReference>
<feature type="active site" description="Proton acceptor" evidence="3">
    <location>
        <position position="68"/>
    </location>
</feature>
<dbReference type="InterPro" id="IPR036569">
    <property type="entry name" value="RpiB_LacA_LacB_sf"/>
</dbReference>
<feature type="binding site" evidence="4">
    <location>
        <position position="102"/>
    </location>
    <ligand>
        <name>D-ribulose 5-phosphate</name>
        <dbReference type="ChEBI" id="CHEBI:58121"/>
    </ligand>
</feature>
<dbReference type="Gene3D" id="3.40.1400.10">
    <property type="entry name" value="Sugar-phosphate isomerase, RpiB/LacA/LacB"/>
    <property type="match status" value="1"/>
</dbReference>
<dbReference type="EMBL" id="DRQG01000004">
    <property type="protein sequence ID" value="HGY54134.1"/>
    <property type="molecule type" value="Genomic_DNA"/>
</dbReference>
<dbReference type="NCBIfam" id="NF004051">
    <property type="entry name" value="PRK05571.1"/>
    <property type="match status" value="1"/>
</dbReference>
<dbReference type="SUPFAM" id="SSF89623">
    <property type="entry name" value="Ribose/Galactose isomerase RpiB/AlsB"/>
    <property type="match status" value="1"/>
</dbReference>
<dbReference type="GO" id="GO:0019316">
    <property type="term" value="P:D-allose catabolic process"/>
    <property type="evidence" value="ECO:0007669"/>
    <property type="project" value="TreeGrafter"/>
</dbReference>
<dbReference type="Proteomes" id="UP000885779">
    <property type="component" value="Unassembled WGS sequence"/>
</dbReference>
<name>A0A7V4TXE5_CALAY</name>
<feature type="binding site" evidence="4">
    <location>
        <begin position="69"/>
        <end position="73"/>
    </location>
    <ligand>
        <name>D-ribulose 5-phosphate</name>
        <dbReference type="ChEBI" id="CHEBI:58121"/>
    </ligand>
</feature>
<keyword evidence="2 5" id="KW-0413">Isomerase</keyword>
<dbReference type="GO" id="GO:0004751">
    <property type="term" value="F:ribose-5-phosphate isomerase activity"/>
    <property type="evidence" value="ECO:0007669"/>
    <property type="project" value="UniProtKB-EC"/>
</dbReference>
<dbReference type="PANTHER" id="PTHR30345">
    <property type="entry name" value="RIBOSE-5-PHOSPHATE ISOMERASE B"/>
    <property type="match status" value="1"/>
</dbReference>
<organism evidence="5">
    <name type="scientific">Caldithrix abyssi</name>
    <dbReference type="NCBI Taxonomy" id="187145"/>
    <lineage>
        <taxon>Bacteria</taxon>
        <taxon>Pseudomonadati</taxon>
        <taxon>Calditrichota</taxon>
        <taxon>Calditrichia</taxon>
        <taxon>Calditrichales</taxon>
        <taxon>Calditrichaceae</taxon>
        <taxon>Caldithrix</taxon>
    </lineage>
</organism>
<comment type="similarity">
    <text evidence="1">Belongs to the LacAB/RpiB family.</text>
</comment>
<proteinExistence type="inferred from homology"/>
<evidence type="ECO:0000256" key="3">
    <source>
        <dbReference type="PIRSR" id="PIRSR005384-1"/>
    </source>
</evidence>
<feature type="active site" description="Proton donor" evidence="3">
    <location>
        <position position="101"/>
    </location>
</feature>
<dbReference type="InterPro" id="IPR003500">
    <property type="entry name" value="RpiB_LacA_LacB"/>
</dbReference>
<dbReference type="GO" id="GO:0009052">
    <property type="term" value="P:pentose-phosphate shunt, non-oxidative branch"/>
    <property type="evidence" value="ECO:0007669"/>
    <property type="project" value="TreeGrafter"/>
</dbReference>
<evidence type="ECO:0000313" key="5">
    <source>
        <dbReference type="EMBL" id="HGY54134.1"/>
    </source>
</evidence>
<dbReference type="Pfam" id="PF02502">
    <property type="entry name" value="LacAB_rpiB"/>
    <property type="match status" value="1"/>
</dbReference>
<evidence type="ECO:0000256" key="2">
    <source>
        <dbReference type="ARBA" id="ARBA00023235"/>
    </source>
</evidence>
<dbReference type="PANTHER" id="PTHR30345:SF0">
    <property type="entry name" value="DNA DAMAGE-REPAIR_TOLERATION PROTEIN DRT102"/>
    <property type="match status" value="1"/>
</dbReference>